<dbReference type="GO" id="GO:0004222">
    <property type="term" value="F:metalloendopeptidase activity"/>
    <property type="evidence" value="ECO:0007669"/>
    <property type="project" value="InterPro"/>
</dbReference>
<evidence type="ECO:0000259" key="10">
    <source>
        <dbReference type="Pfam" id="PF05193"/>
    </source>
</evidence>
<dbReference type="Proteomes" id="UP000794436">
    <property type="component" value="Unassembled WGS sequence"/>
</dbReference>
<dbReference type="InterPro" id="IPR054734">
    <property type="entry name" value="PqqF-like_C_4"/>
</dbReference>
<comment type="caution">
    <text evidence="13">The sequence shown here is derived from an EMBL/GenBank/DDBJ whole genome shotgun (WGS) entry which is preliminary data.</text>
</comment>
<dbReference type="InterPro" id="IPR001431">
    <property type="entry name" value="Pept_M16_Zn_BS"/>
</dbReference>
<evidence type="ECO:0000256" key="7">
    <source>
        <dbReference type="RuleBase" id="RU004447"/>
    </source>
</evidence>
<dbReference type="GO" id="GO:0006508">
    <property type="term" value="P:proteolysis"/>
    <property type="evidence" value="ECO:0007669"/>
    <property type="project" value="UniProtKB-KW"/>
</dbReference>
<dbReference type="InterPro" id="IPR007863">
    <property type="entry name" value="Peptidase_M16_C"/>
</dbReference>
<proteinExistence type="inferred from homology"/>
<keyword evidence="2" id="KW-0645">Protease</keyword>
<dbReference type="InterPro" id="IPR011765">
    <property type="entry name" value="Pept_M16_N"/>
</dbReference>
<organism evidence="13 14">
    <name type="scientific">Pythium oligandrum</name>
    <name type="common">Mycoparasitic fungus</name>
    <dbReference type="NCBI Taxonomy" id="41045"/>
    <lineage>
        <taxon>Eukaryota</taxon>
        <taxon>Sar</taxon>
        <taxon>Stramenopiles</taxon>
        <taxon>Oomycota</taxon>
        <taxon>Peronosporomycetes</taxon>
        <taxon>Pythiales</taxon>
        <taxon>Pythiaceae</taxon>
        <taxon>Pythium</taxon>
    </lineage>
</organism>
<dbReference type="InterPro" id="IPR011249">
    <property type="entry name" value="Metalloenz_LuxS/M16"/>
</dbReference>
<keyword evidence="4" id="KW-0378">Hydrolase</keyword>
<dbReference type="Pfam" id="PF05193">
    <property type="entry name" value="Peptidase_M16_C"/>
    <property type="match status" value="1"/>
</dbReference>
<evidence type="ECO:0000259" key="11">
    <source>
        <dbReference type="Pfam" id="PF16187"/>
    </source>
</evidence>
<keyword evidence="6" id="KW-0482">Metalloprotease</keyword>
<feature type="domain" description="Peptidase M16 N-terminal" evidence="9">
    <location>
        <begin position="90"/>
        <end position="209"/>
    </location>
</feature>
<evidence type="ECO:0000256" key="1">
    <source>
        <dbReference type="ARBA" id="ARBA00007261"/>
    </source>
</evidence>
<evidence type="ECO:0000259" key="12">
    <source>
        <dbReference type="Pfam" id="PF22456"/>
    </source>
</evidence>
<keyword evidence="5" id="KW-0862">Zinc</keyword>
<evidence type="ECO:0000256" key="2">
    <source>
        <dbReference type="ARBA" id="ARBA00022670"/>
    </source>
</evidence>
<evidence type="ECO:0000313" key="14">
    <source>
        <dbReference type="Proteomes" id="UP000794436"/>
    </source>
</evidence>
<feature type="domain" description="Peptidase M16 middle/third" evidence="11">
    <location>
        <begin position="443"/>
        <end position="738"/>
    </location>
</feature>
<keyword evidence="3" id="KW-0479">Metal-binding</keyword>
<evidence type="ECO:0000256" key="3">
    <source>
        <dbReference type="ARBA" id="ARBA00022723"/>
    </source>
</evidence>
<gene>
    <name evidence="13" type="ORF">Poli38472_003406</name>
</gene>
<dbReference type="PROSITE" id="PS00143">
    <property type="entry name" value="INSULINASE"/>
    <property type="match status" value="1"/>
</dbReference>
<feature type="compositionally biased region" description="Basic and acidic residues" evidence="8">
    <location>
        <begin position="32"/>
        <end position="43"/>
    </location>
</feature>
<protein>
    <recommendedName>
        <fullName evidence="15">Nardilysin</fullName>
    </recommendedName>
</protein>
<dbReference type="Pfam" id="PF22456">
    <property type="entry name" value="PqqF-like_C_4"/>
    <property type="match status" value="1"/>
</dbReference>
<dbReference type="AlphaFoldDB" id="A0A8K1FCR3"/>
<dbReference type="GO" id="GO:0005737">
    <property type="term" value="C:cytoplasm"/>
    <property type="evidence" value="ECO:0007669"/>
    <property type="project" value="UniProtKB-ARBA"/>
</dbReference>
<evidence type="ECO:0000256" key="8">
    <source>
        <dbReference type="SAM" id="MobiDB-lite"/>
    </source>
</evidence>
<feature type="domain" description="Peptidase M16 C-terminal" evidence="10">
    <location>
        <begin position="250"/>
        <end position="437"/>
    </location>
</feature>
<accession>A0A8K1FCR3</accession>
<dbReference type="InterPro" id="IPR032632">
    <property type="entry name" value="Peptidase_M16_M"/>
</dbReference>
<dbReference type="EMBL" id="SPLM01000144">
    <property type="protein sequence ID" value="TMW57481.1"/>
    <property type="molecule type" value="Genomic_DNA"/>
</dbReference>
<name>A0A8K1FCR3_PYTOL</name>
<evidence type="ECO:0008006" key="15">
    <source>
        <dbReference type="Google" id="ProtNLM"/>
    </source>
</evidence>
<dbReference type="GO" id="GO:0046872">
    <property type="term" value="F:metal ion binding"/>
    <property type="evidence" value="ECO:0007669"/>
    <property type="project" value="UniProtKB-KW"/>
</dbReference>
<feature type="region of interest" description="Disordered" evidence="8">
    <location>
        <begin position="32"/>
        <end position="93"/>
    </location>
</feature>
<dbReference type="OrthoDB" id="952271at2759"/>
<dbReference type="Pfam" id="PF00675">
    <property type="entry name" value="Peptidase_M16"/>
    <property type="match status" value="1"/>
</dbReference>
<dbReference type="InterPro" id="IPR050626">
    <property type="entry name" value="Peptidase_M16"/>
</dbReference>
<evidence type="ECO:0000256" key="5">
    <source>
        <dbReference type="ARBA" id="ARBA00022833"/>
    </source>
</evidence>
<feature type="compositionally biased region" description="Acidic residues" evidence="8">
    <location>
        <begin position="44"/>
        <end position="53"/>
    </location>
</feature>
<feature type="compositionally biased region" description="Acidic residues" evidence="8">
    <location>
        <begin position="68"/>
        <end position="87"/>
    </location>
</feature>
<dbReference type="SUPFAM" id="SSF63411">
    <property type="entry name" value="LuxS/MPP-like metallohydrolase"/>
    <property type="match status" value="4"/>
</dbReference>
<dbReference type="Pfam" id="PF16187">
    <property type="entry name" value="Peptidase_M16_M"/>
    <property type="match status" value="1"/>
</dbReference>
<dbReference type="Gene3D" id="3.30.830.10">
    <property type="entry name" value="Metalloenzyme, LuxS/M16 peptidase-like"/>
    <property type="match status" value="4"/>
</dbReference>
<evidence type="ECO:0000259" key="9">
    <source>
        <dbReference type="Pfam" id="PF00675"/>
    </source>
</evidence>
<evidence type="ECO:0000256" key="4">
    <source>
        <dbReference type="ARBA" id="ARBA00022801"/>
    </source>
</evidence>
<dbReference type="PANTHER" id="PTHR43690:SF18">
    <property type="entry name" value="INSULIN-DEGRADING ENZYME-RELATED"/>
    <property type="match status" value="1"/>
</dbReference>
<dbReference type="FunFam" id="3.30.830.10:FF:000005">
    <property type="entry name" value="nardilysin isoform X1"/>
    <property type="match status" value="1"/>
</dbReference>
<dbReference type="PANTHER" id="PTHR43690">
    <property type="entry name" value="NARDILYSIN"/>
    <property type="match status" value="1"/>
</dbReference>
<evidence type="ECO:0000313" key="13">
    <source>
        <dbReference type="EMBL" id="TMW57481.1"/>
    </source>
</evidence>
<keyword evidence="14" id="KW-1185">Reference proteome</keyword>
<comment type="similarity">
    <text evidence="1 7">Belongs to the peptidase M16 family.</text>
</comment>
<feature type="domain" description="Coenzyme PQQ synthesis protein F-like C-terminal lobe" evidence="12">
    <location>
        <begin position="849"/>
        <end position="949"/>
    </location>
</feature>
<evidence type="ECO:0000256" key="6">
    <source>
        <dbReference type="ARBA" id="ARBA00023049"/>
    </source>
</evidence>
<sequence>MSSMSLDAFRSPGDKKQYRVFTLPNGLEALVIHRDVDATRRSEDDEVEPEEEPEQHPPQRRASHVGDYETDSESDDDDDDASDDDGSDSVNKSSSHLAAACLTVGVGSMADPDNLRGLAHYLEHMLFMGSAKYPDENEFEAFLSTHGGYSNGTTECESTRYLFEVAPRHLRQALDMFAQFFVAPLFKEEAMERELLAIESEFHRAMQNDFVRLQQVQCETASPTSRFNSFSWGNMESLKTVPEQQGINVRDTMISFFHKYYAAHRMKLCVIGEDSLDDLETWVRESFDALPKRDVGDTEVPRFAPPFGQVAGQKPTLVRILPVRKTHAMHLYWPLPPLMPCYRQKPWEYLSHAMGHEGKASLSTILKDRLWATEVFVGISDSDAYEFGSFGCLFEVNVSLTKLGLAHWEEVGALIFQVIRYLCAEELRPWMFNELRAASEMNFQFHDEPYALSLCRRLSELMQRRYGVDRADLLRYDVVQGKFDPQMTRSMLEWMTPENTRVLLLSHAFADDADGDDWQSERWIGVKYSRSAIAAKTLEQWKEPITDVSLSYPEPNPFMPESFAILPLPDQDDPSCESLDPDIEPKLVLTTGMSKLWFKRDIKFRVPKMNANFLLCLPSLTTSVRNYMHAKIYLRLIYEALQHVQYQAYLANLSFDMSVRDLDIELTFSGFNDKLPTLIHSVIRALLETEIDGATFTLVRDEMLKEYRNLHLKPSVKARYMRLLLLERTTFSIEDKMRVLSETSADAVRQFKDEVLWQCQASLWSLIHGNVSRDDAIALLRSVEDQVDTYTVRFSPTSPQRPHTTALPLTTNGLLLRDESEHDEETNSVVEVYYQIGRGSFEDYTYAELLQQIMAEPLFHELRTQQQLGYEVYCMVRETHGVLGFSVSVQSASHSTGEIALRIDEFLHETFWLFLQNLSAEVFQKHLESVKRMKTREDATLSEETDRYWEEVHSRRLAFRFDEPFVEALVQCTPDGLMDRYAKWLLTANDVGASKDDAQVRKLRVHVVGKNSKQALIESLVPNEHTPLIIDNVREYKAALQCCCHHHHHHHHPHHRHHK</sequence>
<reference evidence="13" key="1">
    <citation type="submission" date="2019-03" db="EMBL/GenBank/DDBJ databases">
        <title>Long read genome sequence of the mycoparasitic Pythium oligandrum ATCC 38472 isolated from sugarbeet rhizosphere.</title>
        <authorList>
            <person name="Gaulin E."/>
        </authorList>
    </citation>
    <scope>NUCLEOTIDE SEQUENCE</scope>
    <source>
        <strain evidence="13">ATCC 38472_TT</strain>
    </source>
</reference>